<feature type="region of interest" description="Disordered" evidence="12">
    <location>
        <begin position="872"/>
        <end position="942"/>
    </location>
</feature>
<feature type="domain" description="Helicase ATP-binding" evidence="13">
    <location>
        <begin position="382"/>
        <end position="556"/>
    </location>
</feature>
<dbReference type="InterPro" id="IPR027417">
    <property type="entry name" value="P-loop_NTPase"/>
</dbReference>
<feature type="region of interest" description="Disordered" evidence="12">
    <location>
        <begin position="159"/>
        <end position="187"/>
    </location>
</feature>
<evidence type="ECO:0000256" key="4">
    <source>
        <dbReference type="ARBA" id="ARBA00022741"/>
    </source>
</evidence>
<evidence type="ECO:0000256" key="1">
    <source>
        <dbReference type="ARBA" id="ARBA00004604"/>
    </source>
</evidence>
<dbReference type="InterPro" id="IPR050079">
    <property type="entry name" value="DEAD_box_RNA_helicase"/>
</dbReference>
<feature type="compositionally biased region" description="Basic residues" evidence="12">
    <location>
        <begin position="885"/>
        <end position="896"/>
    </location>
</feature>
<name>A0AAV9QPZ6_9TELE</name>
<dbReference type="InterPro" id="IPR011545">
    <property type="entry name" value="DEAD/DEAH_box_helicase_dom"/>
</dbReference>
<feature type="compositionally biased region" description="Basic and acidic residues" evidence="12">
    <location>
        <begin position="921"/>
        <end position="932"/>
    </location>
</feature>
<feature type="domain" description="DEAD-box RNA helicase Q" evidence="15">
    <location>
        <begin position="335"/>
        <end position="379"/>
    </location>
</feature>
<feature type="compositionally biased region" description="Acidic residues" evidence="12">
    <location>
        <begin position="163"/>
        <end position="178"/>
    </location>
</feature>
<dbReference type="Pfam" id="PF00270">
    <property type="entry name" value="DEAD"/>
    <property type="match status" value="1"/>
</dbReference>
<evidence type="ECO:0000256" key="7">
    <source>
        <dbReference type="ARBA" id="ARBA00022840"/>
    </source>
</evidence>
<dbReference type="Gene3D" id="3.40.50.300">
    <property type="entry name" value="P-loop containing nucleotide triphosphate hydrolases"/>
    <property type="match status" value="2"/>
</dbReference>
<dbReference type="SUPFAM" id="SSF52540">
    <property type="entry name" value="P-loop containing nucleoside triphosphate hydrolases"/>
    <property type="match status" value="1"/>
</dbReference>
<dbReference type="GO" id="GO:0005524">
    <property type="term" value="F:ATP binding"/>
    <property type="evidence" value="ECO:0007669"/>
    <property type="project" value="UniProtKB-KW"/>
</dbReference>
<feature type="compositionally biased region" description="Acidic residues" evidence="12">
    <location>
        <begin position="264"/>
        <end position="297"/>
    </location>
</feature>
<evidence type="ECO:0000256" key="12">
    <source>
        <dbReference type="SAM" id="MobiDB-lite"/>
    </source>
</evidence>
<sequence>MASWVQGLVAPLEYWLGPGVLPLLDQLRPPIEFGACFLPATLPAGGWCLCQCPGLAPWVCAGSLPLATWRGLGPLALMRPKVLGLWVHAEGGAKRQRHDISRKHWLHLPSSVNTCKCARREEETGSFEDLSEPTRTVYSRTDCDCVIMLEQLGMIGTIRDEDLSPEEPDTESEPEEEPIILNRKKKFGGHRSTDFNSEFEFGERDSLNLDDDWAMSDVLKQLKKKRTVTTLDQKIEKIRKKRKAEEKLSQSCEPEGSSERKEEDEGEEEPAERKEEEEEDEEEEDGDEEEFGSSDEEVLTKSDTLREKERRGKKKMEEQTPERFSEDASQYNNQLTFEEMNLSRPILKILFQFLITDPVNELGLAITALGFKEPTPIQKACVPVGLLGRDLCACAATGTGKTAAFMLPVLERLVYKPRTSQVTRVLVLVPTRELGIQVHSVARHLAQFTSITTCLAVGGLDLKSQEVALRAGPDVLIATPGRLIDHLHNTPSFELSHIEILILDEADRMLDEYFEEQMKEIIRLCSYNRQTMLFSATMSEEVKDLAAVSLKQPIRIFVNSNTDVAPFLRQEFVRIRPHREGDREAVVAALLTRTFQDHVMLFTQTRKQAHRLHILLGLLGLKVGELHGELSQNQRLENLRRFKDEQIDILVATDVAARGLDIDGVKTVINFTMPSTIKHYVHRVGRTARAGRSGRSVSLVGESERKTLKEVVKSAKNSVKARVLPMEVILKFRDLIAKLEKDIEAVIKMEREEREMAASEAKSKHVHQELFALHLSPLWDTVSVAQKRLEGSASSSDSQRVWFQTQQERKQSRMSKALQEFDLALRGKRKREKFLKDGRKKELTSEERAQFEILKAQMFAERAAKRDRRVKRARAMPEDDTPLKAAKHKAGSRGRKSVFDEELTNTSRKSLKHYRAGPSFADRKRLGLERKRSGGSRFRKKK</sequence>
<accession>A0AAV9QPZ6</accession>
<dbReference type="CDD" id="cd17947">
    <property type="entry name" value="DEADc_DDX27"/>
    <property type="match status" value="1"/>
</dbReference>
<dbReference type="FunFam" id="3.40.50.300:FF:000842">
    <property type="entry name" value="ATP-dependent RNA helicase DRS1"/>
    <property type="match status" value="1"/>
</dbReference>
<evidence type="ECO:0000256" key="9">
    <source>
        <dbReference type="ARBA" id="ARBA00043999"/>
    </source>
</evidence>
<keyword evidence="6 16" id="KW-0347">Helicase</keyword>
<keyword evidence="3" id="KW-0690">Ribosome biogenesis</keyword>
<keyword evidence="5" id="KW-0378">Hydrolase</keyword>
<dbReference type="PANTHER" id="PTHR47959">
    <property type="entry name" value="ATP-DEPENDENT RNA HELICASE RHLE-RELATED"/>
    <property type="match status" value="1"/>
</dbReference>
<dbReference type="EMBL" id="JAHHUM010002943">
    <property type="protein sequence ID" value="KAK5599354.1"/>
    <property type="molecule type" value="Genomic_DNA"/>
</dbReference>
<protein>
    <recommendedName>
        <fullName evidence="2">RNA helicase</fullName>
        <ecNumber evidence="2">3.6.4.13</ecNumber>
    </recommendedName>
</protein>
<organism evidence="16 17">
    <name type="scientific">Crenichthys baileyi</name>
    <name type="common">White River springfish</name>
    <dbReference type="NCBI Taxonomy" id="28760"/>
    <lineage>
        <taxon>Eukaryota</taxon>
        <taxon>Metazoa</taxon>
        <taxon>Chordata</taxon>
        <taxon>Craniata</taxon>
        <taxon>Vertebrata</taxon>
        <taxon>Euteleostomi</taxon>
        <taxon>Actinopterygii</taxon>
        <taxon>Neopterygii</taxon>
        <taxon>Teleostei</taxon>
        <taxon>Neoteleostei</taxon>
        <taxon>Acanthomorphata</taxon>
        <taxon>Ovalentaria</taxon>
        <taxon>Atherinomorphae</taxon>
        <taxon>Cyprinodontiformes</taxon>
        <taxon>Goodeidae</taxon>
        <taxon>Crenichthys</taxon>
    </lineage>
</organism>
<dbReference type="GO" id="GO:0003676">
    <property type="term" value="F:nucleic acid binding"/>
    <property type="evidence" value="ECO:0007669"/>
    <property type="project" value="InterPro"/>
</dbReference>
<dbReference type="GO" id="GO:0005730">
    <property type="term" value="C:nucleolus"/>
    <property type="evidence" value="ECO:0007669"/>
    <property type="project" value="UniProtKB-SubCell"/>
</dbReference>
<dbReference type="InterPro" id="IPR000629">
    <property type="entry name" value="RNA-helicase_DEAD-box_CS"/>
</dbReference>
<proteinExistence type="inferred from homology"/>
<dbReference type="PROSITE" id="PS51194">
    <property type="entry name" value="HELICASE_CTER"/>
    <property type="match status" value="1"/>
</dbReference>
<evidence type="ECO:0000256" key="10">
    <source>
        <dbReference type="ARBA" id="ARBA00047984"/>
    </source>
</evidence>
<keyword evidence="17" id="KW-1185">Reference proteome</keyword>
<evidence type="ECO:0000313" key="16">
    <source>
        <dbReference type="EMBL" id="KAK5599354.1"/>
    </source>
</evidence>
<keyword evidence="4" id="KW-0547">Nucleotide-binding</keyword>
<feature type="compositionally biased region" description="Basic and acidic residues" evidence="12">
    <location>
        <begin position="298"/>
        <end position="326"/>
    </location>
</feature>
<dbReference type="GO" id="GO:0003724">
    <property type="term" value="F:RNA helicase activity"/>
    <property type="evidence" value="ECO:0007669"/>
    <property type="project" value="UniProtKB-EC"/>
</dbReference>
<gene>
    <name evidence="16" type="primary">DDX27</name>
    <name evidence="16" type="ORF">CRENBAI_022079</name>
</gene>
<evidence type="ECO:0000313" key="17">
    <source>
        <dbReference type="Proteomes" id="UP001311232"/>
    </source>
</evidence>
<dbReference type="Proteomes" id="UP001311232">
    <property type="component" value="Unassembled WGS sequence"/>
</dbReference>
<dbReference type="InterPro" id="IPR014001">
    <property type="entry name" value="Helicase_ATP-bd"/>
</dbReference>
<dbReference type="PROSITE" id="PS00039">
    <property type="entry name" value="DEAD_ATP_HELICASE"/>
    <property type="match status" value="1"/>
</dbReference>
<evidence type="ECO:0000256" key="6">
    <source>
        <dbReference type="ARBA" id="ARBA00022806"/>
    </source>
</evidence>
<dbReference type="Pfam" id="PF00271">
    <property type="entry name" value="Helicase_C"/>
    <property type="match status" value="1"/>
</dbReference>
<dbReference type="GO" id="GO:0006364">
    <property type="term" value="P:rRNA processing"/>
    <property type="evidence" value="ECO:0007669"/>
    <property type="project" value="UniProtKB-ARBA"/>
</dbReference>
<dbReference type="EC" id="3.6.4.13" evidence="2"/>
<feature type="compositionally biased region" description="Basic residues" evidence="12">
    <location>
        <begin position="933"/>
        <end position="942"/>
    </location>
</feature>
<dbReference type="PANTHER" id="PTHR47959:SF22">
    <property type="entry name" value="RNA HELICASE"/>
    <property type="match status" value="1"/>
</dbReference>
<comment type="subcellular location">
    <subcellularLocation>
        <location evidence="1">Nucleus</location>
        <location evidence="1">Nucleolus</location>
    </subcellularLocation>
</comment>
<evidence type="ECO:0000256" key="3">
    <source>
        <dbReference type="ARBA" id="ARBA00022517"/>
    </source>
</evidence>
<dbReference type="InterPro" id="IPR014014">
    <property type="entry name" value="RNA_helicase_DEAD_Q_motif"/>
</dbReference>
<dbReference type="GO" id="GO:0016787">
    <property type="term" value="F:hydrolase activity"/>
    <property type="evidence" value="ECO:0007669"/>
    <property type="project" value="UniProtKB-KW"/>
</dbReference>
<evidence type="ECO:0000259" key="13">
    <source>
        <dbReference type="PROSITE" id="PS51192"/>
    </source>
</evidence>
<comment type="catalytic activity">
    <reaction evidence="10">
        <text>ATP + H2O = ADP + phosphate + H(+)</text>
        <dbReference type="Rhea" id="RHEA:13065"/>
        <dbReference type="ChEBI" id="CHEBI:15377"/>
        <dbReference type="ChEBI" id="CHEBI:15378"/>
        <dbReference type="ChEBI" id="CHEBI:30616"/>
        <dbReference type="ChEBI" id="CHEBI:43474"/>
        <dbReference type="ChEBI" id="CHEBI:456216"/>
        <dbReference type="EC" id="3.6.4.13"/>
    </reaction>
</comment>
<dbReference type="SMART" id="SM00487">
    <property type="entry name" value="DEXDc"/>
    <property type="match status" value="1"/>
</dbReference>
<keyword evidence="8" id="KW-0539">Nucleus</keyword>
<feature type="region of interest" description="Disordered" evidence="12">
    <location>
        <begin position="237"/>
        <end position="330"/>
    </location>
</feature>
<feature type="domain" description="Helicase C-terminal" evidence="14">
    <location>
        <begin position="586"/>
        <end position="736"/>
    </location>
</feature>
<dbReference type="CDD" id="cd18787">
    <property type="entry name" value="SF2_C_DEAD"/>
    <property type="match status" value="1"/>
</dbReference>
<evidence type="ECO:0000256" key="11">
    <source>
        <dbReference type="PROSITE-ProRule" id="PRU00552"/>
    </source>
</evidence>
<dbReference type="InterPro" id="IPR001650">
    <property type="entry name" value="Helicase_C-like"/>
</dbReference>
<dbReference type="PROSITE" id="PS51192">
    <property type="entry name" value="HELICASE_ATP_BIND_1"/>
    <property type="match status" value="1"/>
</dbReference>
<dbReference type="PROSITE" id="PS51195">
    <property type="entry name" value="Q_MOTIF"/>
    <property type="match status" value="1"/>
</dbReference>
<evidence type="ECO:0000259" key="14">
    <source>
        <dbReference type="PROSITE" id="PS51194"/>
    </source>
</evidence>
<keyword evidence="7" id="KW-0067">ATP-binding</keyword>
<evidence type="ECO:0000259" key="15">
    <source>
        <dbReference type="PROSITE" id="PS51195"/>
    </source>
</evidence>
<evidence type="ECO:0000256" key="8">
    <source>
        <dbReference type="ARBA" id="ARBA00023242"/>
    </source>
</evidence>
<feature type="short sequence motif" description="Q motif" evidence="11">
    <location>
        <begin position="335"/>
        <end position="379"/>
    </location>
</feature>
<comment type="similarity">
    <text evidence="9">Belongs to the DEAD box helicase family. DDX27/DRS1 subfamily.</text>
</comment>
<reference evidence="16 17" key="1">
    <citation type="submission" date="2021-06" db="EMBL/GenBank/DDBJ databases">
        <authorList>
            <person name="Palmer J.M."/>
        </authorList>
    </citation>
    <scope>NUCLEOTIDE SEQUENCE [LARGE SCALE GENOMIC DNA]</scope>
    <source>
        <strain evidence="16 17">MEX-2019</strain>
        <tissue evidence="16">Muscle</tissue>
    </source>
</reference>
<dbReference type="GO" id="GO:0005829">
    <property type="term" value="C:cytosol"/>
    <property type="evidence" value="ECO:0007669"/>
    <property type="project" value="TreeGrafter"/>
</dbReference>
<evidence type="ECO:0000256" key="5">
    <source>
        <dbReference type="ARBA" id="ARBA00022801"/>
    </source>
</evidence>
<comment type="caution">
    <text evidence="16">The sequence shown here is derived from an EMBL/GenBank/DDBJ whole genome shotgun (WGS) entry which is preliminary data.</text>
</comment>
<evidence type="ECO:0000256" key="2">
    <source>
        <dbReference type="ARBA" id="ARBA00012552"/>
    </source>
</evidence>
<dbReference type="SMART" id="SM00490">
    <property type="entry name" value="HELICc"/>
    <property type="match status" value="1"/>
</dbReference>
<dbReference type="AlphaFoldDB" id="A0AAV9QPZ6"/>